<reference evidence="1" key="2">
    <citation type="journal article" date="2015" name="Fish Shellfish Immunol.">
        <title>Early steps in the European eel (Anguilla anguilla)-Vibrio vulnificus interaction in the gills: Role of the RtxA13 toxin.</title>
        <authorList>
            <person name="Callol A."/>
            <person name="Pajuelo D."/>
            <person name="Ebbesson L."/>
            <person name="Teles M."/>
            <person name="MacKenzie S."/>
            <person name="Amaro C."/>
        </authorList>
    </citation>
    <scope>NUCLEOTIDE SEQUENCE</scope>
</reference>
<reference evidence="1" key="1">
    <citation type="submission" date="2014-11" db="EMBL/GenBank/DDBJ databases">
        <authorList>
            <person name="Amaro Gonzalez C."/>
        </authorList>
    </citation>
    <scope>NUCLEOTIDE SEQUENCE</scope>
</reference>
<dbReference type="EMBL" id="GBXM01005565">
    <property type="protein sequence ID" value="JAI03013.1"/>
    <property type="molecule type" value="Transcribed_RNA"/>
</dbReference>
<organism evidence="1">
    <name type="scientific">Anguilla anguilla</name>
    <name type="common">European freshwater eel</name>
    <name type="synonym">Muraena anguilla</name>
    <dbReference type="NCBI Taxonomy" id="7936"/>
    <lineage>
        <taxon>Eukaryota</taxon>
        <taxon>Metazoa</taxon>
        <taxon>Chordata</taxon>
        <taxon>Craniata</taxon>
        <taxon>Vertebrata</taxon>
        <taxon>Euteleostomi</taxon>
        <taxon>Actinopterygii</taxon>
        <taxon>Neopterygii</taxon>
        <taxon>Teleostei</taxon>
        <taxon>Anguilliformes</taxon>
        <taxon>Anguillidae</taxon>
        <taxon>Anguilla</taxon>
    </lineage>
</organism>
<protein>
    <submittedName>
        <fullName evidence="1">Uncharacterized protein</fullName>
    </submittedName>
</protein>
<name>A0A0E9XJW0_ANGAN</name>
<dbReference type="AlphaFoldDB" id="A0A0E9XJW0"/>
<proteinExistence type="predicted"/>
<evidence type="ECO:0000313" key="1">
    <source>
        <dbReference type="EMBL" id="JAI03013.1"/>
    </source>
</evidence>
<sequence length="16" mass="1990">MKIINHVRMLIHKLRS</sequence>
<accession>A0A0E9XJW0</accession>